<feature type="transmembrane region" description="Helical" evidence="8">
    <location>
        <begin position="277"/>
        <end position="296"/>
    </location>
</feature>
<keyword evidence="4 8" id="KW-0812">Transmembrane</keyword>
<dbReference type="EMBL" id="CP011391">
    <property type="protein sequence ID" value="AMK55150.1"/>
    <property type="molecule type" value="Genomic_DNA"/>
</dbReference>
<feature type="transmembrane region" description="Helical" evidence="8">
    <location>
        <begin position="78"/>
        <end position="101"/>
    </location>
</feature>
<reference evidence="9 10" key="1">
    <citation type="journal article" date="2016" name="Gut Pathog.">
        <title>Whole genome sequencing of "Faecalibaculum rodentium" ALO17, isolated from C57BL/6J laboratory mouse feces.</title>
        <authorList>
            <person name="Lim S."/>
            <person name="Chang D.H."/>
            <person name="Ahn S."/>
            <person name="Kim B.C."/>
        </authorList>
    </citation>
    <scope>NUCLEOTIDE SEQUENCE [LARGE SCALE GENOMIC DNA]</scope>
    <source>
        <strain evidence="9 10">Alo17</strain>
    </source>
</reference>
<proteinExistence type="predicted"/>
<keyword evidence="3" id="KW-1003">Cell membrane</keyword>
<keyword evidence="7 8" id="KW-0472">Membrane</keyword>
<feature type="transmembrane region" description="Helical" evidence="8">
    <location>
        <begin position="196"/>
        <end position="215"/>
    </location>
</feature>
<dbReference type="AlphaFoldDB" id="A0A140DWX3"/>
<name>A0A140DWX3_9FIRM</name>
<dbReference type="Proteomes" id="UP000069771">
    <property type="component" value="Chromosome"/>
</dbReference>
<accession>A0A140DWX3</accession>
<feature type="transmembrane region" description="Helical" evidence="8">
    <location>
        <begin position="399"/>
        <end position="421"/>
    </location>
</feature>
<comment type="subcellular location">
    <subcellularLocation>
        <location evidence="1">Cell membrane</location>
        <topology evidence="1">Multi-pass membrane protein</topology>
    </subcellularLocation>
</comment>
<keyword evidence="6" id="KW-0406">Ion transport</keyword>
<protein>
    <submittedName>
        <fullName evidence="9">TrkH family potassium uptake protein</fullName>
    </submittedName>
</protein>
<dbReference type="KEGG" id="fro:AALO17_20160"/>
<evidence type="ECO:0000313" key="9">
    <source>
        <dbReference type="EMBL" id="AMK55150.1"/>
    </source>
</evidence>
<keyword evidence="5 8" id="KW-1133">Transmembrane helix</keyword>
<dbReference type="PANTHER" id="PTHR32024:SF1">
    <property type="entry name" value="KTR SYSTEM POTASSIUM UPTAKE PROTEIN B"/>
    <property type="match status" value="1"/>
</dbReference>
<feature type="transmembrane region" description="Helical" evidence="8">
    <location>
        <begin position="17"/>
        <end position="35"/>
    </location>
</feature>
<dbReference type="RefSeq" id="WP_067558454.1">
    <property type="nucleotide sequence ID" value="NZ_CP011391.1"/>
</dbReference>
<dbReference type="GeneID" id="78478618"/>
<evidence type="ECO:0000256" key="3">
    <source>
        <dbReference type="ARBA" id="ARBA00022475"/>
    </source>
</evidence>
<dbReference type="OrthoDB" id="9810952at2"/>
<dbReference type="InterPro" id="IPR003445">
    <property type="entry name" value="Cat_transpt"/>
</dbReference>
<dbReference type="PATRIC" id="fig|1702221.3.peg.1962"/>
<evidence type="ECO:0000256" key="7">
    <source>
        <dbReference type="ARBA" id="ARBA00023136"/>
    </source>
</evidence>
<dbReference type="Pfam" id="PF02386">
    <property type="entry name" value="TrkH"/>
    <property type="match status" value="2"/>
</dbReference>
<evidence type="ECO:0000256" key="2">
    <source>
        <dbReference type="ARBA" id="ARBA00022448"/>
    </source>
</evidence>
<gene>
    <name evidence="9" type="ORF">AALO17_20160</name>
</gene>
<evidence type="ECO:0000256" key="4">
    <source>
        <dbReference type="ARBA" id="ARBA00022692"/>
    </source>
</evidence>
<feature type="transmembrane region" description="Helical" evidence="8">
    <location>
        <begin position="227"/>
        <end position="251"/>
    </location>
</feature>
<dbReference type="PANTHER" id="PTHR32024">
    <property type="entry name" value="TRK SYSTEM POTASSIUM UPTAKE PROTEIN TRKG-RELATED"/>
    <property type="match status" value="1"/>
</dbReference>
<feature type="transmembrane region" description="Helical" evidence="8">
    <location>
        <begin position="136"/>
        <end position="153"/>
    </location>
</feature>
<evidence type="ECO:0000256" key="8">
    <source>
        <dbReference type="SAM" id="Phobius"/>
    </source>
</evidence>
<dbReference type="GO" id="GO:0005886">
    <property type="term" value="C:plasma membrane"/>
    <property type="evidence" value="ECO:0007669"/>
    <property type="project" value="UniProtKB-SubCell"/>
</dbReference>
<keyword evidence="10" id="KW-1185">Reference proteome</keyword>
<sequence>MIYRFRRFIRDLTPPRLLSLGFLAVILIGSVLLAMPVSWNPGQHVHFLDALFVSCSAVCVTGLTTVPPGDTFNLFGRTVLGVLIQIGGLGVAALSVMITLIMGRKIGLKARQVLSTAMNFTGVGGLINFLKILLRFTLIYEVTGAILCFFVFVRDYPPLEAAGYALFHSVSAFNNAGFDIFGGYDSLLHYAHNVPLNLITMALVIIGGFGFFAMWDMGHCKFRWKKYTLNTKIVIVMTVLLLVLGTALLYWTTDQTLLEASFQSVIARTAGFNTHPLSNFTEAALLIFTVLMFIGANPGGTGGGIKTTTFFAVAMKAVSSTMNGDRDEVFYRKIPNVVFTQALTVFFYGLTVITIGTILILAFEGDLSLSAVLVEVTSAFATVGSTVGITPGLCPASKIVLMICMFIGRLGPLTIATVLAFKGKSEAHFTEESIMIG</sequence>
<evidence type="ECO:0000313" key="10">
    <source>
        <dbReference type="Proteomes" id="UP000069771"/>
    </source>
</evidence>
<organism evidence="9 10">
    <name type="scientific">Faecalibaculum rodentium</name>
    <dbReference type="NCBI Taxonomy" id="1702221"/>
    <lineage>
        <taxon>Bacteria</taxon>
        <taxon>Bacillati</taxon>
        <taxon>Bacillota</taxon>
        <taxon>Erysipelotrichia</taxon>
        <taxon>Erysipelotrichales</taxon>
        <taxon>Erysipelotrichaceae</taxon>
        <taxon>Faecalibaculum</taxon>
    </lineage>
</organism>
<evidence type="ECO:0000256" key="1">
    <source>
        <dbReference type="ARBA" id="ARBA00004651"/>
    </source>
</evidence>
<dbReference type="GO" id="GO:0030001">
    <property type="term" value="P:metal ion transport"/>
    <property type="evidence" value="ECO:0007669"/>
    <property type="project" value="UniProtKB-ARBA"/>
</dbReference>
<keyword evidence="2" id="KW-0813">Transport</keyword>
<evidence type="ECO:0000256" key="6">
    <source>
        <dbReference type="ARBA" id="ARBA00023065"/>
    </source>
</evidence>
<dbReference type="GO" id="GO:0008324">
    <property type="term" value="F:monoatomic cation transmembrane transporter activity"/>
    <property type="evidence" value="ECO:0007669"/>
    <property type="project" value="InterPro"/>
</dbReference>
<dbReference type="STRING" id="1702221.AALO17_20160"/>
<evidence type="ECO:0000256" key="5">
    <source>
        <dbReference type="ARBA" id="ARBA00022989"/>
    </source>
</evidence>
<feature type="transmembrane region" description="Helical" evidence="8">
    <location>
        <begin position="342"/>
        <end position="363"/>
    </location>
</feature>